<dbReference type="Proteomes" id="UP000287651">
    <property type="component" value="Unassembled WGS sequence"/>
</dbReference>
<gene>
    <name evidence="1" type="ORF">B296_00058778</name>
</gene>
<evidence type="ECO:0000313" key="1">
    <source>
        <dbReference type="EMBL" id="RRT32384.1"/>
    </source>
</evidence>
<protein>
    <submittedName>
        <fullName evidence="1">Uncharacterized protein</fullName>
    </submittedName>
</protein>
<dbReference type="EMBL" id="AMZH03032326">
    <property type="protein sequence ID" value="RRT32384.1"/>
    <property type="molecule type" value="Genomic_DNA"/>
</dbReference>
<feature type="non-terminal residue" evidence="1">
    <location>
        <position position="1"/>
    </location>
</feature>
<sequence length="72" mass="8622">KVEFQSVFHAPSQNFKILGIRNILALGKSYEHGFMKKYNGHKLCAKSRVKSSFDRFFVYRPRISKYWPFPMY</sequence>
<accession>A0A426WYI8</accession>
<proteinExistence type="predicted"/>
<dbReference type="AlphaFoldDB" id="A0A426WYI8"/>
<name>A0A426WYI8_ENSVE</name>
<reference evidence="1 2" key="1">
    <citation type="journal article" date="2014" name="Agronomy (Basel)">
        <title>A Draft Genome Sequence for Ensete ventricosum, the Drought-Tolerant Tree Against Hunger.</title>
        <authorList>
            <person name="Harrison J."/>
            <person name="Moore K.A."/>
            <person name="Paszkiewicz K."/>
            <person name="Jones T."/>
            <person name="Grant M."/>
            <person name="Ambacheew D."/>
            <person name="Muzemil S."/>
            <person name="Studholme D.J."/>
        </authorList>
    </citation>
    <scope>NUCLEOTIDE SEQUENCE [LARGE SCALE GENOMIC DNA]</scope>
</reference>
<organism evidence="1 2">
    <name type="scientific">Ensete ventricosum</name>
    <name type="common">Abyssinian banana</name>
    <name type="synonym">Musa ensete</name>
    <dbReference type="NCBI Taxonomy" id="4639"/>
    <lineage>
        <taxon>Eukaryota</taxon>
        <taxon>Viridiplantae</taxon>
        <taxon>Streptophyta</taxon>
        <taxon>Embryophyta</taxon>
        <taxon>Tracheophyta</taxon>
        <taxon>Spermatophyta</taxon>
        <taxon>Magnoliopsida</taxon>
        <taxon>Liliopsida</taxon>
        <taxon>Zingiberales</taxon>
        <taxon>Musaceae</taxon>
        <taxon>Ensete</taxon>
    </lineage>
</organism>
<comment type="caution">
    <text evidence="1">The sequence shown here is derived from an EMBL/GenBank/DDBJ whole genome shotgun (WGS) entry which is preliminary data.</text>
</comment>
<evidence type="ECO:0000313" key="2">
    <source>
        <dbReference type="Proteomes" id="UP000287651"/>
    </source>
</evidence>